<dbReference type="PROSITE" id="PS50132">
    <property type="entry name" value="RGS"/>
    <property type="match status" value="1"/>
</dbReference>
<dbReference type="Pfam" id="PF13188">
    <property type="entry name" value="PAS_8"/>
    <property type="match status" value="1"/>
</dbReference>
<dbReference type="SMART" id="SM00304">
    <property type="entry name" value="HAMP"/>
    <property type="match status" value="1"/>
</dbReference>
<dbReference type="VEuPathDB" id="AmoebaDB:FDP41_004904"/>
<reference evidence="7 8" key="1">
    <citation type="journal article" date="2019" name="Sci. Rep.">
        <title>Nanopore sequencing improves the draft genome of the human pathogenic amoeba Naegleria fowleri.</title>
        <authorList>
            <person name="Liechti N."/>
            <person name="Schurch N."/>
            <person name="Bruggmann R."/>
            <person name="Wittwer M."/>
        </authorList>
    </citation>
    <scope>NUCLEOTIDE SEQUENCE [LARGE SCALE GENOMIC DNA]</scope>
    <source>
        <strain evidence="7 8">ATCC 30894</strain>
    </source>
</reference>
<dbReference type="PROSITE" id="PS50112">
    <property type="entry name" value="PAS"/>
    <property type="match status" value="1"/>
</dbReference>
<feature type="coiled-coil region" evidence="1">
    <location>
        <begin position="543"/>
        <end position="573"/>
    </location>
</feature>
<evidence type="ECO:0000259" key="6">
    <source>
        <dbReference type="PROSITE" id="PS50885"/>
    </source>
</evidence>
<dbReference type="Proteomes" id="UP000444721">
    <property type="component" value="Unassembled WGS sequence"/>
</dbReference>
<feature type="transmembrane region" description="Helical" evidence="3">
    <location>
        <begin position="457"/>
        <end position="487"/>
    </location>
</feature>
<dbReference type="SMART" id="SM00315">
    <property type="entry name" value="RGS"/>
    <property type="match status" value="1"/>
</dbReference>
<organism evidence="7 8">
    <name type="scientific">Naegleria fowleri</name>
    <name type="common">Brain eating amoeba</name>
    <dbReference type="NCBI Taxonomy" id="5763"/>
    <lineage>
        <taxon>Eukaryota</taxon>
        <taxon>Discoba</taxon>
        <taxon>Heterolobosea</taxon>
        <taxon>Tetramitia</taxon>
        <taxon>Eutetramitia</taxon>
        <taxon>Vahlkampfiidae</taxon>
        <taxon>Naegleria</taxon>
    </lineage>
</organism>
<evidence type="ECO:0000313" key="7">
    <source>
        <dbReference type="EMBL" id="KAF0976229.1"/>
    </source>
</evidence>
<feature type="compositionally biased region" description="Low complexity" evidence="2">
    <location>
        <begin position="28"/>
        <end position="43"/>
    </location>
</feature>
<dbReference type="OMA" id="LVFGRIM"/>
<evidence type="ECO:0000259" key="5">
    <source>
        <dbReference type="PROSITE" id="PS50132"/>
    </source>
</evidence>
<dbReference type="GO" id="GO:0016020">
    <property type="term" value="C:membrane"/>
    <property type="evidence" value="ECO:0007669"/>
    <property type="project" value="InterPro"/>
</dbReference>
<dbReference type="NCBIfam" id="TIGR00229">
    <property type="entry name" value="sensory_box"/>
    <property type="match status" value="1"/>
</dbReference>
<feature type="transmembrane region" description="Helical" evidence="3">
    <location>
        <begin position="150"/>
        <end position="172"/>
    </location>
</feature>
<dbReference type="InterPro" id="IPR044926">
    <property type="entry name" value="RGS_subdomain_2"/>
</dbReference>
<keyword evidence="1" id="KW-0175">Coiled coil</keyword>
<keyword evidence="3" id="KW-0812">Transmembrane</keyword>
<keyword evidence="3" id="KW-1133">Transmembrane helix</keyword>
<dbReference type="InterPro" id="IPR007892">
    <property type="entry name" value="CHASE4"/>
</dbReference>
<keyword evidence="8" id="KW-1185">Reference proteome</keyword>
<dbReference type="VEuPathDB" id="AmoebaDB:NF0096420"/>
<name>A0A6A5BTI7_NAEFO</name>
<dbReference type="InterPro" id="IPR016137">
    <property type="entry name" value="RGS"/>
</dbReference>
<evidence type="ECO:0000256" key="2">
    <source>
        <dbReference type="SAM" id="MobiDB-lite"/>
    </source>
</evidence>
<dbReference type="InterPro" id="IPR003660">
    <property type="entry name" value="HAMP_dom"/>
</dbReference>
<dbReference type="Gene3D" id="6.10.340.10">
    <property type="match status" value="1"/>
</dbReference>
<evidence type="ECO:0000256" key="1">
    <source>
        <dbReference type="SAM" id="Coils"/>
    </source>
</evidence>
<protein>
    <recommendedName>
        <fullName evidence="9">PAS domain-containing protein</fullName>
    </recommendedName>
</protein>
<evidence type="ECO:0000313" key="8">
    <source>
        <dbReference type="Proteomes" id="UP000444721"/>
    </source>
</evidence>
<evidence type="ECO:0008006" key="9">
    <source>
        <dbReference type="Google" id="ProtNLM"/>
    </source>
</evidence>
<dbReference type="PANTHER" id="PTHR10845">
    <property type="entry name" value="REGULATOR OF G PROTEIN SIGNALING"/>
    <property type="match status" value="1"/>
</dbReference>
<comment type="caution">
    <text evidence="7">The sequence shown here is derived from an EMBL/GenBank/DDBJ whole genome shotgun (WGS) entry which is preliminary data.</text>
</comment>
<feature type="domain" description="RGS" evidence="5">
    <location>
        <begin position="700"/>
        <end position="809"/>
    </location>
</feature>
<dbReference type="CDD" id="cd06225">
    <property type="entry name" value="HAMP"/>
    <property type="match status" value="1"/>
</dbReference>
<dbReference type="InterPro" id="IPR036305">
    <property type="entry name" value="RGS_sf"/>
</dbReference>
<dbReference type="SUPFAM" id="SSF55785">
    <property type="entry name" value="PYP-like sensor domain (PAS domain)"/>
    <property type="match status" value="1"/>
</dbReference>
<dbReference type="InterPro" id="IPR000014">
    <property type="entry name" value="PAS"/>
</dbReference>
<dbReference type="Pfam" id="PF00615">
    <property type="entry name" value="RGS"/>
    <property type="match status" value="1"/>
</dbReference>
<feature type="compositionally biased region" description="Low complexity" evidence="2">
    <location>
        <begin position="53"/>
        <end position="71"/>
    </location>
</feature>
<dbReference type="AlphaFoldDB" id="A0A6A5BTI7"/>
<dbReference type="GeneID" id="68112122"/>
<feature type="compositionally biased region" description="Polar residues" evidence="2">
    <location>
        <begin position="72"/>
        <end position="83"/>
    </location>
</feature>
<dbReference type="OrthoDB" id="196547at2759"/>
<gene>
    <name evidence="7" type="ORF">FDP41_004904</name>
</gene>
<dbReference type="GO" id="GO:0007165">
    <property type="term" value="P:signal transduction"/>
    <property type="evidence" value="ECO:0007669"/>
    <property type="project" value="InterPro"/>
</dbReference>
<accession>A0A6A5BTI7</accession>
<dbReference type="InterPro" id="IPR035965">
    <property type="entry name" value="PAS-like_dom_sf"/>
</dbReference>
<dbReference type="Pfam" id="PF05228">
    <property type="entry name" value="CHASE4"/>
    <property type="match status" value="1"/>
</dbReference>
<feature type="domain" description="HAMP" evidence="6">
    <location>
        <begin position="489"/>
        <end position="544"/>
    </location>
</feature>
<dbReference type="EMBL" id="VFQX01000041">
    <property type="protein sequence ID" value="KAF0976229.1"/>
    <property type="molecule type" value="Genomic_DNA"/>
</dbReference>
<evidence type="ECO:0000259" key="4">
    <source>
        <dbReference type="PROSITE" id="PS50112"/>
    </source>
</evidence>
<dbReference type="CDD" id="cd07440">
    <property type="entry name" value="RGS"/>
    <property type="match status" value="1"/>
</dbReference>
<dbReference type="PROSITE" id="PS50885">
    <property type="entry name" value="HAMP"/>
    <property type="match status" value="1"/>
</dbReference>
<sequence>MNHHTEVELDVLDGGSGHHNNFTLQQPSNINNYHNYNSNNNNNMASSPQQTMVGSLVSSSTSPTLSGGRLSQSLSTNPFATTPLQDPLKAEVQKFVDKNKDHQWFGIQSNQQNSQKQSQGTSPSQQQLLQEQSAKEKFLSCCFSLRVSTLATLIVMFTVMILAFVVIIGTILPVNFGELEKKDSTNASKRSMKALYDDLRTNLGNLLPFSAWTEPYNRINDVLNGKLNATAIFDDYMSSNFPRAIMASSKVNWVIYYFKNGTRIISRGYSFDTDTVTSAPDSIPDFLKQLSLSNPLMYNMDKSYTRNGGFVNYKSQLIMLSAAPITISDWDNNSDTNGVLVFGRIMSSTFINSIANSAQLCLSVHLLDDTSDKVVQKFSSRVKSLNGTYILQTSFDWPNLDVFAFDPLDASMTLSKRQCWKSDGSTLAEQRFASYVLLNDIYGQPLMIARTDIARDVYFLGIQSVLLAIGLLLLVCLLASIVVIVFVEKRVLSRILRLTSRIQEITASNDSKQRIAVKDGQTDELGKVSKNINYMLNSLDMLVEQQLQEQELLKKLLERISEAEERTSSIMNSIKDIVLTVTAEGVVTHANTAFYDRFGYSAVDVEGSGIITLDRLFPQLKDIAKSGDSLGQVILSYDDQMTHPFTGLTKKRKNIDFEAYITKAKQNSSGQHMFVFVGRISSQLLGTIPKSGSLLSMEGEFDRLLLNPEEKEKFKTFCRNEKSEENMLFMDAVLEYKSLKQTHERMIKQEAIIRTFLKGEESPLAINVSGTIVKKELTLIEKGVGQLDLFDKLYQTVKNNLALDTYSRYKMLTNNATLK</sequence>
<dbReference type="VEuPathDB" id="AmoebaDB:NfTy_086160"/>
<dbReference type="SUPFAM" id="SSF48097">
    <property type="entry name" value="Regulator of G-protein signaling, RGS"/>
    <property type="match status" value="1"/>
</dbReference>
<feature type="compositionally biased region" description="Polar residues" evidence="2">
    <location>
        <begin position="18"/>
        <end position="27"/>
    </location>
</feature>
<feature type="region of interest" description="Disordered" evidence="2">
    <location>
        <begin position="1"/>
        <end position="83"/>
    </location>
</feature>
<feature type="domain" description="PAS" evidence="4">
    <location>
        <begin position="563"/>
        <end position="619"/>
    </location>
</feature>
<dbReference type="Gene3D" id="1.10.167.10">
    <property type="entry name" value="Regulator of G-protein Signalling 4, domain 2"/>
    <property type="match status" value="1"/>
</dbReference>
<keyword evidence="3" id="KW-0472">Membrane</keyword>
<dbReference type="PANTHER" id="PTHR10845:SF192">
    <property type="entry name" value="DOUBLE HIT, ISOFORM B"/>
    <property type="match status" value="1"/>
</dbReference>
<dbReference type="Gene3D" id="3.30.450.20">
    <property type="entry name" value="PAS domain"/>
    <property type="match status" value="1"/>
</dbReference>
<proteinExistence type="predicted"/>
<dbReference type="RefSeq" id="XP_044560942.1">
    <property type="nucleotide sequence ID" value="XM_044708370.1"/>
</dbReference>
<evidence type="ECO:0000256" key="3">
    <source>
        <dbReference type="SAM" id="Phobius"/>
    </source>
</evidence>